<name>A0A837DDY4_9PSEU</name>
<comment type="catalytic activity">
    <reaction evidence="4">
        <text>holo-[ACP] + malonyl-CoA = malonyl-[ACP] + CoA</text>
        <dbReference type="Rhea" id="RHEA:41792"/>
        <dbReference type="Rhea" id="RHEA-COMP:9623"/>
        <dbReference type="Rhea" id="RHEA-COMP:9685"/>
        <dbReference type="ChEBI" id="CHEBI:57287"/>
        <dbReference type="ChEBI" id="CHEBI:57384"/>
        <dbReference type="ChEBI" id="CHEBI:64479"/>
        <dbReference type="ChEBI" id="CHEBI:78449"/>
        <dbReference type="EC" id="2.3.1.39"/>
    </reaction>
</comment>
<dbReference type="Gene3D" id="3.30.70.250">
    <property type="entry name" value="Malonyl-CoA ACP transacylase, ACP-binding"/>
    <property type="match status" value="1"/>
</dbReference>
<dbReference type="Pfam" id="PF00698">
    <property type="entry name" value="Acyl_transf_1"/>
    <property type="match status" value="1"/>
</dbReference>
<keyword evidence="3 6" id="KW-0012">Acyltransferase</keyword>
<dbReference type="InterPro" id="IPR016035">
    <property type="entry name" value="Acyl_Trfase/lysoPLipase"/>
</dbReference>
<dbReference type="SMART" id="SM00827">
    <property type="entry name" value="PKS_AT"/>
    <property type="match status" value="1"/>
</dbReference>
<dbReference type="SUPFAM" id="SSF55048">
    <property type="entry name" value="Probable ACP-binding domain of malonyl-CoA ACP transacylase"/>
    <property type="match status" value="1"/>
</dbReference>
<dbReference type="Proteomes" id="UP000030848">
    <property type="component" value="Unassembled WGS sequence"/>
</dbReference>
<comment type="caution">
    <text evidence="6">The sequence shown here is derived from an EMBL/GenBank/DDBJ whole genome shotgun (WGS) entry which is preliminary data.</text>
</comment>
<dbReference type="PANTHER" id="PTHR42681:SF1">
    <property type="entry name" value="MALONYL-COA-ACYL CARRIER PROTEIN TRANSACYLASE, MITOCHONDRIAL"/>
    <property type="match status" value="1"/>
</dbReference>
<feature type="domain" description="Malonyl-CoA:ACP transacylase (MAT)" evidence="5">
    <location>
        <begin position="24"/>
        <end position="252"/>
    </location>
</feature>
<dbReference type="EC" id="2.3.1.39" evidence="1"/>
<dbReference type="InterPro" id="IPR016036">
    <property type="entry name" value="Malonyl_transacylase_ACP-bd"/>
</dbReference>
<dbReference type="EMBL" id="JRZE01000002">
    <property type="protein sequence ID" value="KHF45415.1"/>
    <property type="molecule type" value="Genomic_DNA"/>
</dbReference>
<dbReference type="SUPFAM" id="SSF52151">
    <property type="entry name" value="FabD/lysophospholipase-like"/>
    <property type="match status" value="1"/>
</dbReference>
<dbReference type="GO" id="GO:0004314">
    <property type="term" value="F:[acyl-carrier-protein] S-malonyltransferase activity"/>
    <property type="evidence" value="ECO:0007669"/>
    <property type="project" value="UniProtKB-EC"/>
</dbReference>
<organism evidence="6 7">
    <name type="scientific">Saccharomonospora viridis</name>
    <dbReference type="NCBI Taxonomy" id="1852"/>
    <lineage>
        <taxon>Bacteria</taxon>
        <taxon>Bacillati</taxon>
        <taxon>Actinomycetota</taxon>
        <taxon>Actinomycetes</taxon>
        <taxon>Pseudonocardiales</taxon>
        <taxon>Pseudonocardiaceae</taxon>
        <taxon>Saccharomonospora</taxon>
    </lineage>
</organism>
<evidence type="ECO:0000256" key="4">
    <source>
        <dbReference type="ARBA" id="ARBA00048462"/>
    </source>
</evidence>
<evidence type="ECO:0000256" key="1">
    <source>
        <dbReference type="ARBA" id="ARBA00013258"/>
    </source>
</evidence>
<accession>A0A837DDY4</accession>
<dbReference type="InterPro" id="IPR050858">
    <property type="entry name" value="Mal-CoA-ACP_Trans/PKS_FabD"/>
</dbReference>
<evidence type="ECO:0000256" key="2">
    <source>
        <dbReference type="ARBA" id="ARBA00022679"/>
    </source>
</evidence>
<evidence type="ECO:0000313" key="6">
    <source>
        <dbReference type="EMBL" id="KHF45415.1"/>
    </source>
</evidence>
<evidence type="ECO:0000259" key="5">
    <source>
        <dbReference type="SMART" id="SM00827"/>
    </source>
</evidence>
<dbReference type="Gene3D" id="3.40.366.10">
    <property type="entry name" value="Malonyl-Coenzyme A Acyl Carrier Protein, domain 2"/>
    <property type="match status" value="1"/>
</dbReference>
<reference evidence="6 7" key="1">
    <citation type="submission" date="2014-10" db="EMBL/GenBank/DDBJ databases">
        <title>Genome sequence of Micropolyspora internatus JCM3315.</title>
        <authorList>
            <person name="Shin S.-K."/>
            <person name="Yi H."/>
        </authorList>
    </citation>
    <scope>NUCLEOTIDE SEQUENCE [LARGE SCALE GENOMIC DNA]</scope>
    <source>
        <strain evidence="6 7">JCM 3315</strain>
    </source>
</reference>
<proteinExistence type="predicted"/>
<sequence>MIRLGTEADAEEIQDTAVTQPLIVAASLLAFEYLPSSIPEDAPVAGHSVGELAAAAIAGVLSADDAVAMAAVRGAEMAAACAVERTSMAAVMLGDPDEVVAWLHDHGLEAANRNGAGQIVASGAADAIDAIVAEPLAGTKVRPLKVAGAFHTRYMAPAEEALRSYVEKLNPADPTRPLLSNADGEVVASGEEYLRRLVSQVTRPVRWDLTMDGLAALGVDRTIELPPAGTLTGLVRRALKGTVTTPFAVKTPANLEELS</sequence>
<dbReference type="PANTHER" id="PTHR42681">
    <property type="entry name" value="MALONYL-COA-ACYL CARRIER PROTEIN TRANSACYLASE, MITOCHONDRIAL"/>
    <property type="match status" value="1"/>
</dbReference>
<dbReference type="InterPro" id="IPR014043">
    <property type="entry name" value="Acyl_transferase_dom"/>
</dbReference>
<dbReference type="GO" id="GO:0006633">
    <property type="term" value="P:fatty acid biosynthetic process"/>
    <property type="evidence" value="ECO:0007669"/>
    <property type="project" value="TreeGrafter"/>
</dbReference>
<evidence type="ECO:0000313" key="7">
    <source>
        <dbReference type="Proteomes" id="UP000030848"/>
    </source>
</evidence>
<dbReference type="GO" id="GO:0005829">
    <property type="term" value="C:cytosol"/>
    <property type="evidence" value="ECO:0007669"/>
    <property type="project" value="TreeGrafter"/>
</dbReference>
<dbReference type="AlphaFoldDB" id="A0A837DDY4"/>
<keyword evidence="2 6" id="KW-0808">Transferase</keyword>
<dbReference type="InterPro" id="IPR001227">
    <property type="entry name" value="Ac_transferase_dom_sf"/>
</dbReference>
<protein>
    <recommendedName>
        <fullName evidence="1">[acyl-carrier-protein] S-malonyltransferase</fullName>
        <ecNumber evidence="1">2.3.1.39</ecNumber>
    </recommendedName>
</protein>
<evidence type="ECO:0000256" key="3">
    <source>
        <dbReference type="ARBA" id="ARBA00023315"/>
    </source>
</evidence>
<gene>
    <name evidence="6" type="ORF">MINT15_06320</name>
</gene>